<evidence type="ECO:0000259" key="3">
    <source>
        <dbReference type="SMART" id="SM00703"/>
    </source>
</evidence>
<dbReference type="Proteomes" id="UP000827092">
    <property type="component" value="Unassembled WGS sequence"/>
</dbReference>
<keyword evidence="5" id="KW-1185">Reference proteome</keyword>
<dbReference type="AlphaFoldDB" id="A0AAV6VPG0"/>
<feature type="transmembrane region" description="Helical" evidence="1">
    <location>
        <begin position="703"/>
        <end position="726"/>
    </location>
</feature>
<organism evidence="4 5">
    <name type="scientific">Oedothorax gibbosus</name>
    <dbReference type="NCBI Taxonomy" id="931172"/>
    <lineage>
        <taxon>Eukaryota</taxon>
        <taxon>Metazoa</taxon>
        <taxon>Ecdysozoa</taxon>
        <taxon>Arthropoda</taxon>
        <taxon>Chelicerata</taxon>
        <taxon>Arachnida</taxon>
        <taxon>Araneae</taxon>
        <taxon>Araneomorphae</taxon>
        <taxon>Entelegynae</taxon>
        <taxon>Araneoidea</taxon>
        <taxon>Linyphiidae</taxon>
        <taxon>Erigoninae</taxon>
        <taxon>Oedothorax</taxon>
    </lineage>
</organism>
<feature type="domain" description="Nose resistant-to-fluoxetine protein N-terminal" evidence="3">
    <location>
        <begin position="91"/>
        <end position="256"/>
    </location>
</feature>
<feature type="transmembrane region" description="Helical" evidence="1">
    <location>
        <begin position="587"/>
        <end position="612"/>
    </location>
</feature>
<feature type="transmembrane region" description="Helical" evidence="1">
    <location>
        <begin position="664"/>
        <end position="683"/>
    </location>
</feature>
<dbReference type="InterPro" id="IPR006621">
    <property type="entry name" value="Nose-resist-to-fluoxetine_N"/>
</dbReference>
<feature type="transmembrane region" description="Helical" evidence="1">
    <location>
        <begin position="266"/>
        <end position="288"/>
    </location>
</feature>
<feature type="signal peptide" evidence="2">
    <location>
        <begin position="1"/>
        <end position="22"/>
    </location>
</feature>
<reference evidence="4 5" key="1">
    <citation type="journal article" date="2022" name="Nat. Ecol. Evol.">
        <title>A masculinizing supergene underlies an exaggerated male reproductive morph in a spider.</title>
        <authorList>
            <person name="Hendrickx F."/>
            <person name="De Corte Z."/>
            <person name="Sonet G."/>
            <person name="Van Belleghem S.M."/>
            <person name="Kostlbacher S."/>
            <person name="Vangestel C."/>
        </authorList>
    </citation>
    <scope>NUCLEOTIDE SEQUENCE [LARGE SCALE GENOMIC DNA]</scope>
    <source>
        <strain evidence="4">W744_W776</strain>
    </source>
</reference>
<dbReference type="PANTHER" id="PTHR11161">
    <property type="entry name" value="O-ACYLTRANSFERASE"/>
    <property type="match status" value="1"/>
</dbReference>
<dbReference type="Pfam" id="PF20146">
    <property type="entry name" value="NRF"/>
    <property type="match status" value="1"/>
</dbReference>
<evidence type="ECO:0000256" key="2">
    <source>
        <dbReference type="SAM" id="SignalP"/>
    </source>
</evidence>
<sequence>MARLAICICVLSILLCGQSGNSARVNRTVTGQAIFPDYPPTSLENEVVDEEGDGELKSFQEVELKMKGLIDEVIKKVLPYIIRSSADIRLSGKCMASIFQLVLGLQRLQEWAIKMVDATGKPPSGVFQGTSMSLGDFDECINVRVGKQGKLPKKGEREYFHGRYCTVECKLPKGLLDAISEYENVSPEKRYNTSLGTSKTFLNMLLKYGPYIKASAFRFGVCIPSTCGEEDLSSISSTIARQIGFPIKVLHCQDRKVFKLTSEQTVIVIILASIMSTVLLCTAADIYFTKYGVNPLSKGQGLCASVANSLSAVQSTKNLVDVSKDTHPMPTLRGLFLLTVVLNILAHTYLMYNHLFFFKYSSVINYLDYMEHFSFSIIANGSNGIENYFFIAGFLITFLRWRKSADQPKINLPKLLFKPYIRFTLLQLLVISIFLLLPLIGNGPFWGDFVGPYLQACRDRWWLNLLYVQNYWPSENTCLYHTWVLAAIMQLYVLASVVLWFLIKKPNLGFSLIILIIICGMAGVGAVIYVHKLPGALSLYLLDGVSGPKWWNTLFIHTYDHIGSFCIGLVTGYLVAKHKESLKFSRLTTAIIWCIALASLLAVFCGLYDYRYGDKKMEPSTSIIYAMLNRNVYALFIAWFTVACVTGKAGFIPDVLSWKALIPAYKLSFLAYLLHLVVIYFHIGIVRERVYLSHEENVINYFGYLIITFIFSYICYIFFQVPYTYLENLILKKKPKFEDNSCDNDIEKDFRVSSDSNNLSSSAKSLKRHVHALTISSIKDSHITFGKQGRKESQERL</sequence>
<dbReference type="PANTHER" id="PTHR11161:SF0">
    <property type="entry name" value="O-ACYLTRANSFERASE LIKE PROTEIN"/>
    <property type="match status" value="1"/>
</dbReference>
<feature type="transmembrane region" description="Helical" evidence="1">
    <location>
        <begin position="372"/>
        <end position="399"/>
    </location>
</feature>
<comment type="caution">
    <text evidence="4">The sequence shown here is derived from an EMBL/GenBank/DDBJ whole genome shotgun (WGS) entry which is preliminary data.</text>
</comment>
<dbReference type="InterPro" id="IPR002656">
    <property type="entry name" value="Acyl_transf_3_dom"/>
</dbReference>
<dbReference type="EMBL" id="JAFNEN010000047">
    <property type="protein sequence ID" value="KAG8197948.1"/>
    <property type="molecule type" value="Genomic_DNA"/>
</dbReference>
<evidence type="ECO:0000256" key="1">
    <source>
        <dbReference type="SAM" id="Phobius"/>
    </source>
</evidence>
<dbReference type="Pfam" id="PF01757">
    <property type="entry name" value="Acyl_transf_3"/>
    <property type="match status" value="1"/>
</dbReference>
<feature type="transmembrane region" description="Helical" evidence="1">
    <location>
        <begin position="420"/>
        <end position="440"/>
    </location>
</feature>
<feature type="chain" id="PRO_5044011980" description="Nose resistant-to-fluoxetine protein N-terminal domain-containing protein" evidence="2">
    <location>
        <begin position="23"/>
        <end position="797"/>
    </location>
</feature>
<feature type="transmembrane region" description="Helical" evidence="1">
    <location>
        <begin position="632"/>
        <end position="652"/>
    </location>
</feature>
<keyword evidence="1" id="KW-0472">Membrane</keyword>
<feature type="transmembrane region" description="Helical" evidence="1">
    <location>
        <begin position="510"/>
        <end position="530"/>
    </location>
</feature>
<protein>
    <recommendedName>
        <fullName evidence="3">Nose resistant-to-fluoxetine protein N-terminal domain-containing protein</fullName>
    </recommendedName>
</protein>
<keyword evidence="2" id="KW-0732">Signal</keyword>
<feature type="transmembrane region" description="Helical" evidence="1">
    <location>
        <begin position="334"/>
        <end position="352"/>
    </location>
</feature>
<dbReference type="InterPro" id="IPR052728">
    <property type="entry name" value="O2_lipid_transport_reg"/>
</dbReference>
<evidence type="ECO:0000313" key="5">
    <source>
        <dbReference type="Proteomes" id="UP000827092"/>
    </source>
</evidence>
<dbReference type="GO" id="GO:0016747">
    <property type="term" value="F:acyltransferase activity, transferring groups other than amino-acyl groups"/>
    <property type="evidence" value="ECO:0007669"/>
    <property type="project" value="InterPro"/>
</dbReference>
<dbReference type="SMART" id="SM00703">
    <property type="entry name" value="NRF"/>
    <property type="match status" value="1"/>
</dbReference>
<evidence type="ECO:0000313" key="4">
    <source>
        <dbReference type="EMBL" id="KAG8197948.1"/>
    </source>
</evidence>
<proteinExistence type="predicted"/>
<keyword evidence="1" id="KW-0812">Transmembrane</keyword>
<accession>A0AAV6VPG0</accession>
<feature type="transmembrane region" description="Helical" evidence="1">
    <location>
        <begin position="480"/>
        <end position="503"/>
    </location>
</feature>
<gene>
    <name evidence="4" type="ORF">JTE90_020324</name>
</gene>
<keyword evidence="1" id="KW-1133">Transmembrane helix</keyword>
<name>A0AAV6VPG0_9ARAC</name>